<proteinExistence type="predicted"/>
<dbReference type="Proteomes" id="UP000177682">
    <property type="component" value="Unassembled WGS sequence"/>
</dbReference>
<name>A0A1F5PKU2_9BACT</name>
<dbReference type="AlphaFoldDB" id="A0A1F5PKU2"/>
<dbReference type="EMBL" id="MFEY01000005">
    <property type="protein sequence ID" value="OGE90536.1"/>
    <property type="molecule type" value="Genomic_DNA"/>
</dbReference>
<organism evidence="2 3">
    <name type="scientific">Candidatus Doudnabacteria bacterium RIFCSPHIGHO2_12_FULL_48_16</name>
    <dbReference type="NCBI Taxonomy" id="1817838"/>
    <lineage>
        <taxon>Bacteria</taxon>
        <taxon>Candidatus Doudnaibacteriota</taxon>
    </lineage>
</organism>
<dbReference type="Gene3D" id="3.40.50.620">
    <property type="entry name" value="HUPs"/>
    <property type="match status" value="1"/>
</dbReference>
<dbReference type="GO" id="GO:0005886">
    <property type="term" value="C:plasma membrane"/>
    <property type="evidence" value="ECO:0007669"/>
    <property type="project" value="TreeGrafter"/>
</dbReference>
<dbReference type="PANTHER" id="PTHR30336:SF20">
    <property type="entry name" value="DUF218 DOMAIN-CONTAINING PROTEIN"/>
    <property type="match status" value="1"/>
</dbReference>
<dbReference type="CDD" id="cd06259">
    <property type="entry name" value="YdcF-like"/>
    <property type="match status" value="1"/>
</dbReference>
<comment type="caution">
    <text evidence="2">The sequence shown here is derived from an EMBL/GenBank/DDBJ whole genome shotgun (WGS) entry which is preliminary data.</text>
</comment>
<gene>
    <name evidence="2" type="ORF">A3E29_01935</name>
</gene>
<dbReference type="InterPro" id="IPR051599">
    <property type="entry name" value="Cell_Envelope_Assoc"/>
</dbReference>
<dbReference type="InterPro" id="IPR014729">
    <property type="entry name" value="Rossmann-like_a/b/a_fold"/>
</dbReference>
<dbReference type="Pfam" id="PF02698">
    <property type="entry name" value="DUF218"/>
    <property type="match status" value="1"/>
</dbReference>
<dbReference type="InterPro" id="IPR003848">
    <property type="entry name" value="DUF218"/>
</dbReference>
<sequence>MKYDAILVLGRGFKPKNFLPRLKLAGKLYKSQAAPKILLSGYFWGGLKQKPKISEARVMMGHLLRWGVKKHDILLEEKSLNTIGNFYFSKKLFLKPLKLRKLAIITSKDHMPKAKYLAKKILGRAFDYKFIDDKSVTRYYVTKGHFGVGVMKMLFKKVKDGDAHAAARVLAGDQLYLYHYKNNLRKILK</sequence>
<protein>
    <recommendedName>
        <fullName evidence="1">DUF218 domain-containing protein</fullName>
    </recommendedName>
</protein>
<accession>A0A1F5PKU2</accession>
<evidence type="ECO:0000313" key="2">
    <source>
        <dbReference type="EMBL" id="OGE90536.1"/>
    </source>
</evidence>
<dbReference type="PANTHER" id="PTHR30336">
    <property type="entry name" value="INNER MEMBRANE PROTEIN, PROBABLE PERMEASE"/>
    <property type="match status" value="1"/>
</dbReference>
<reference evidence="2 3" key="1">
    <citation type="journal article" date="2016" name="Nat. Commun.">
        <title>Thousands of microbial genomes shed light on interconnected biogeochemical processes in an aquifer system.</title>
        <authorList>
            <person name="Anantharaman K."/>
            <person name="Brown C.T."/>
            <person name="Hug L.A."/>
            <person name="Sharon I."/>
            <person name="Castelle C.J."/>
            <person name="Probst A.J."/>
            <person name="Thomas B.C."/>
            <person name="Singh A."/>
            <person name="Wilkins M.J."/>
            <person name="Karaoz U."/>
            <person name="Brodie E.L."/>
            <person name="Williams K.H."/>
            <person name="Hubbard S.S."/>
            <person name="Banfield J.F."/>
        </authorList>
    </citation>
    <scope>NUCLEOTIDE SEQUENCE [LARGE SCALE GENOMIC DNA]</scope>
</reference>
<feature type="domain" description="DUF218" evidence="1">
    <location>
        <begin position="4"/>
        <end position="121"/>
    </location>
</feature>
<evidence type="ECO:0000259" key="1">
    <source>
        <dbReference type="Pfam" id="PF02698"/>
    </source>
</evidence>
<evidence type="ECO:0000313" key="3">
    <source>
        <dbReference type="Proteomes" id="UP000177682"/>
    </source>
</evidence>